<dbReference type="Proteomes" id="UP001596303">
    <property type="component" value="Unassembled WGS sequence"/>
</dbReference>
<feature type="domain" description="Apea-like HEPN" evidence="1">
    <location>
        <begin position="276"/>
        <end position="405"/>
    </location>
</feature>
<protein>
    <submittedName>
        <fullName evidence="2">HEPN domain-containing protein</fullName>
    </submittedName>
</protein>
<gene>
    <name evidence="2" type="ORF">ACFQDM_14055</name>
</gene>
<evidence type="ECO:0000313" key="3">
    <source>
        <dbReference type="Proteomes" id="UP001596303"/>
    </source>
</evidence>
<proteinExistence type="predicted"/>
<dbReference type="RefSeq" id="WP_377380052.1">
    <property type="nucleotide sequence ID" value="NZ_JBHSSW010000028.1"/>
</dbReference>
<evidence type="ECO:0000313" key="2">
    <source>
        <dbReference type="EMBL" id="MFC6199205.1"/>
    </source>
</evidence>
<name>A0ABW1SBY8_9PROT</name>
<reference evidence="3" key="1">
    <citation type="journal article" date="2019" name="Int. J. Syst. Evol. Microbiol.">
        <title>The Global Catalogue of Microorganisms (GCM) 10K type strain sequencing project: providing services to taxonomists for standard genome sequencing and annotation.</title>
        <authorList>
            <consortium name="The Broad Institute Genomics Platform"/>
            <consortium name="The Broad Institute Genome Sequencing Center for Infectious Disease"/>
            <person name="Wu L."/>
            <person name="Ma J."/>
        </authorList>
    </citation>
    <scope>NUCLEOTIDE SEQUENCE [LARGE SCALE GENOMIC DNA]</scope>
    <source>
        <strain evidence="3">CGMCC-1.15741</strain>
    </source>
</reference>
<evidence type="ECO:0000259" key="1">
    <source>
        <dbReference type="Pfam" id="PF18739"/>
    </source>
</evidence>
<accession>A0ABW1SBY8</accession>
<dbReference type="Pfam" id="PF18739">
    <property type="entry name" value="HEPN_Apea"/>
    <property type="match status" value="1"/>
</dbReference>
<comment type="caution">
    <text evidence="2">The sequence shown here is derived from an EMBL/GenBank/DDBJ whole genome shotgun (WGS) entry which is preliminary data.</text>
</comment>
<keyword evidence="3" id="KW-1185">Reference proteome</keyword>
<sequence>MANEKQVDTFERTEFSGSLSDGNESYDVVLIARAGADYRLAIEPTQVSKECYLSFSKYCGEPGGVSAWLSFSGTSLDGRKLDSEHLDIVGSNHSSSGFTFALSASKATITFPQDNEKAAQQNFRVQWCLRGFKSFRPCPVKTTLGTLEVQGDHRRINPDEVSGWISLKSNDSEPNQEWFERADKLLDFVWQGLQFGHGGRLQVPIIQLYQPGQTIVEFYSGTGTAAHLASIHFLNQSDYIKALCERFENEQPFSEAVWQAVGWLNSDTTIDEVRFLTLMTAIETILDNLVPEKQSTVIPKSEFKSIKKDLNEVIRNSELAVEEQEIFIRKISMFNRSTLSEKLNAIIQKYGLPADAFSEATTKMLNEQRNAITHTGEADPRIDLWDCILKAREIVAQVVLSEIGYTGHFESYANGYQMRSLKE</sequence>
<organism evidence="2 3">
    <name type="scientific">Ponticaulis profundi</name>
    <dbReference type="NCBI Taxonomy" id="2665222"/>
    <lineage>
        <taxon>Bacteria</taxon>
        <taxon>Pseudomonadati</taxon>
        <taxon>Pseudomonadota</taxon>
        <taxon>Alphaproteobacteria</taxon>
        <taxon>Hyphomonadales</taxon>
        <taxon>Hyphomonadaceae</taxon>
        <taxon>Ponticaulis</taxon>
    </lineage>
</organism>
<dbReference type="InterPro" id="IPR041229">
    <property type="entry name" value="HEPN_Apea"/>
</dbReference>
<dbReference type="EMBL" id="JBHSSW010000028">
    <property type="protein sequence ID" value="MFC6199205.1"/>
    <property type="molecule type" value="Genomic_DNA"/>
</dbReference>